<evidence type="ECO:0000256" key="1">
    <source>
        <dbReference type="ARBA" id="ARBA00001913"/>
    </source>
</evidence>
<keyword evidence="2" id="KW-0479">Metal-binding</keyword>
<dbReference type="InterPro" id="IPR013320">
    <property type="entry name" value="ConA-like_dom_sf"/>
</dbReference>
<evidence type="ECO:0000256" key="7">
    <source>
        <dbReference type="SAM" id="Coils"/>
    </source>
</evidence>
<dbReference type="PANTHER" id="PTHR19277:SF1">
    <property type="entry name" value="NEURONAL PENTRAXIN-2"/>
    <property type="match status" value="1"/>
</dbReference>
<keyword evidence="5" id="KW-0325">Glycoprotein</keyword>
<keyword evidence="4" id="KW-1015">Disulfide bond</keyword>
<evidence type="ECO:0000313" key="11">
    <source>
        <dbReference type="EMBL" id="KAF1374107.1"/>
    </source>
</evidence>
<feature type="signal peptide" evidence="9">
    <location>
        <begin position="1"/>
        <end position="24"/>
    </location>
</feature>
<dbReference type="InterPro" id="IPR001759">
    <property type="entry name" value="PTX_dom"/>
</dbReference>
<evidence type="ECO:0000259" key="10">
    <source>
        <dbReference type="PROSITE" id="PS51828"/>
    </source>
</evidence>
<proteinExistence type="predicted"/>
<dbReference type="PROSITE" id="PS00289">
    <property type="entry name" value="PTX_1"/>
    <property type="match status" value="1"/>
</dbReference>
<feature type="coiled-coil region" evidence="7">
    <location>
        <begin position="129"/>
        <end position="196"/>
    </location>
</feature>
<dbReference type="PANTHER" id="PTHR19277">
    <property type="entry name" value="PENTRAXIN"/>
    <property type="match status" value="1"/>
</dbReference>
<feature type="chain" id="PRO_5025639325" description="Pentraxin (PTX) domain-containing protein" evidence="9">
    <location>
        <begin position="25"/>
        <end position="413"/>
    </location>
</feature>
<evidence type="ECO:0000256" key="5">
    <source>
        <dbReference type="ARBA" id="ARBA00023180"/>
    </source>
</evidence>
<feature type="domain" description="Pentraxin (PTX)" evidence="10">
    <location>
        <begin position="288"/>
        <end position="406"/>
    </location>
</feature>
<feature type="region of interest" description="Disordered" evidence="8">
    <location>
        <begin position="105"/>
        <end position="125"/>
    </location>
</feature>
<evidence type="ECO:0000256" key="9">
    <source>
        <dbReference type="SAM" id="SignalP"/>
    </source>
</evidence>
<evidence type="ECO:0000256" key="3">
    <source>
        <dbReference type="ARBA" id="ARBA00022837"/>
    </source>
</evidence>
<name>A0A6A5DPT6_PERFL</name>
<protein>
    <recommendedName>
        <fullName evidence="10">Pentraxin (PTX) domain-containing protein</fullName>
    </recommendedName>
</protein>
<dbReference type="SUPFAM" id="SSF49899">
    <property type="entry name" value="Concanavalin A-like lectins/glucanases"/>
    <property type="match status" value="1"/>
</dbReference>
<dbReference type="AlphaFoldDB" id="A0A6A5DPT6"/>
<comment type="caution">
    <text evidence="11">The sequence shown here is derived from an EMBL/GenBank/DDBJ whole genome shotgun (WGS) entry which is preliminary data.</text>
</comment>
<organism evidence="11 12">
    <name type="scientific">Perca fluviatilis</name>
    <name type="common">European perch</name>
    <dbReference type="NCBI Taxonomy" id="8168"/>
    <lineage>
        <taxon>Eukaryota</taxon>
        <taxon>Metazoa</taxon>
        <taxon>Chordata</taxon>
        <taxon>Craniata</taxon>
        <taxon>Vertebrata</taxon>
        <taxon>Euteleostomi</taxon>
        <taxon>Actinopterygii</taxon>
        <taxon>Neopterygii</taxon>
        <taxon>Teleostei</taxon>
        <taxon>Neoteleostei</taxon>
        <taxon>Acanthomorphata</taxon>
        <taxon>Eupercaria</taxon>
        <taxon>Perciformes</taxon>
        <taxon>Percoidei</taxon>
        <taxon>Percidae</taxon>
        <taxon>Percinae</taxon>
        <taxon>Perca</taxon>
    </lineage>
</organism>
<keyword evidence="3" id="KW-0106">Calcium</keyword>
<dbReference type="Pfam" id="PF00354">
    <property type="entry name" value="Pentaxin"/>
    <property type="match status" value="1"/>
</dbReference>
<gene>
    <name evidence="11" type="ORF">PFLUV_G00245810</name>
</gene>
<keyword evidence="9" id="KW-0732">Signal</keyword>
<dbReference type="EMBL" id="VHII01000021">
    <property type="protein sequence ID" value="KAF1374107.1"/>
    <property type="molecule type" value="Genomic_DNA"/>
</dbReference>
<evidence type="ECO:0000256" key="2">
    <source>
        <dbReference type="ARBA" id="ARBA00022723"/>
    </source>
</evidence>
<dbReference type="InterPro" id="IPR051360">
    <property type="entry name" value="Neuronal_Pentraxin_Related"/>
</dbReference>
<evidence type="ECO:0000256" key="4">
    <source>
        <dbReference type="ARBA" id="ARBA00023157"/>
    </source>
</evidence>
<accession>A0A6A5DPT6</accession>
<dbReference type="Proteomes" id="UP000465112">
    <property type="component" value="Chromosome 21"/>
</dbReference>
<keyword evidence="7" id="KW-0175">Coiled coil</keyword>
<evidence type="ECO:0000256" key="8">
    <source>
        <dbReference type="SAM" id="MobiDB-lite"/>
    </source>
</evidence>
<comment type="caution">
    <text evidence="6">Lacks conserved residue(s) required for the propagation of feature annotation.</text>
</comment>
<dbReference type="SMART" id="SM00159">
    <property type="entry name" value="PTX"/>
    <property type="match status" value="1"/>
</dbReference>
<keyword evidence="12" id="KW-1185">Reference proteome</keyword>
<dbReference type="PROSITE" id="PS51828">
    <property type="entry name" value="PTX_2"/>
    <property type="match status" value="1"/>
</dbReference>
<dbReference type="Gene3D" id="2.60.120.200">
    <property type="match status" value="1"/>
</dbReference>
<comment type="cofactor">
    <cofactor evidence="1">
        <name>Ca(2+)</name>
        <dbReference type="ChEBI" id="CHEBI:29108"/>
    </cofactor>
</comment>
<evidence type="ECO:0000313" key="12">
    <source>
        <dbReference type="Proteomes" id="UP000465112"/>
    </source>
</evidence>
<dbReference type="GO" id="GO:0046872">
    <property type="term" value="F:metal ion binding"/>
    <property type="evidence" value="ECO:0007669"/>
    <property type="project" value="UniProtKB-KW"/>
</dbReference>
<evidence type="ECO:0000256" key="6">
    <source>
        <dbReference type="PROSITE-ProRule" id="PRU01172"/>
    </source>
</evidence>
<sequence length="413" mass="45622">MISLLYGLLCFCTLGCGQLASGQADDGKRYICRAIPLSGDASCPVTLLPELNAGSQEEELRNTVMQLRETILQQKETISKQIGTINELTTKLSLCASATDDRINEKGGSWGKGKQNTMGDVPRDPNDTIDSLGKTMQGLKDRLENLEQQQLRANISGTSFPSELRDLLQRRLGQLEKQLLKKVTNLEQEKSMLSNATAAYRLKTESTLNALVDRISELEKGGGDFKSPEQFKLSLPQRTNYLYGRITKSLPEMYAFTLCMWIKSSASPGIGTPFSYGVAQLPLEVRDGRWHHICISWTTRDGQWDAYQDGGKLGTGDNLAAWHPIKPGGVIILGQEQDVVGGRFDAGQAFVGELSQVNIWDRILKPVEIQSMANCSSYIPGNVISWLATNVEVFGRGAFKRPLEMCQERLPNA</sequence>
<reference evidence="11 12" key="1">
    <citation type="submission" date="2019-06" db="EMBL/GenBank/DDBJ databases">
        <title>A chromosome-scale genome assembly of the European perch, Perca fluviatilis.</title>
        <authorList>
            <person name="Roques C."/>
            <person name="Zahm M."/>
            <person name="Cabau C."/>
            <person name="Klopp C."/>
            <person name="Bouchez O."/>
            <person name="Donnadieu C."/>
            <person name="Kuhl H."/>
            <person name="Gislard M."/>
            <person name="Guendouz S."/>
            <person name="Journot L."/>
            <person name="Haffray P."/>
            <person name="Bestin A."/>
            <person name="Morvezen R."/>
            <person name="Feron R."/>
            <person name="Wen M."/>
            <person name="Jouanno E."/>
            <person name="Herpin A."/>
            <person name="Schartl M."/>
            <person name="Postlethwait J."/>
            <person name="Schaerlinger B."/>
            <person name="Chardard D."/>
            <person name="Lecocq T."/>
            <person name="Poncet C."/>
            <person name="Jaffrelo L."/>
            <person name="Lampietro C."/>
            <person name="Guiguen Y."/>
        </authorList>
    </citation>
    <scope>NUCLEOTIDE SEQUENCE [LARGE SCALE GENOMIC DNA]</scope>
    <source>
        <tissue evidence="11">Blood</tissue>
    </source>
</reference>
<dbReference type="InterPro" id="IPR030476">
    <property type="entry name" value="Pentaxin_CS"/>
</dbReference>